<organism evidence="1 2">
    <name type="scientific">Populus alba</name>
    <name type="common">White poplar</name>
    <dbReference type="NCBI Taxonomy" id="43335"/>
    <lineage>
        <taxon>Eukaryota</taxon>
        <taxon>Viridiplantae</taxon>
        <taxon>Streptophyta</taxon>
        <taxon>Embryophyta</taxon>
        <taxon>Tracheophyta</taxon>
        <taxon>Spermatophyta</taxon>
        <taxon>Magnoliopsida</taxon>
        <taxon>eudicotyledons</taxon>
        <taxon>Gunneridae</taxon>
        <taxon>Pentapetalae</taxon>
        <taxon>rosids</taxon>
        <taxon>fabids</taxon>
        <taxon>Malpighiales</taxon>
        <taxon>Salicaceae</taxon>
        <taxon>Saliceae</taxon>
        <taxon>Populus</taxon>
    </lineage>
</organism>
<keyword evidence="2" id="KW-1185">Reference proteome</keyword>
<reference evidence="1 2" key="1">
    <citation type="journal article" date="2024" name="Plant Biotechnol. J.">
        <title>Genome and CRISPR/Cas9 system of a widespread forest tree (Populus alba) in the world.</title>
        <authorList>
            <person name="Liu Y.J."/>
            <person name="Jiang P.F."/>
            <person name="Han X.M."/>
            <person name="Li X.Y."/>
            <person name="Wang H.M."/>
            <person name="Wang Y.J."/>
            <person name="Wang X.X."/>
            <person name="Zeng Q.Y."/>
        </authorList>
    </citation>
    <scope>NUCLEOTIDE SEQUENCE [LARGE SCALE GENOMIC DNA]</scope>
    <source>
        <strain evidence="2">cv. PAL-ZL1</strain>
    </source>
</reference>
<protein>
    <submittedName>
        <fullName evidence="1">Uncharacterized protein</fullName>
    </submittedName>
</protein>
<dbReference type="EMBL" id="RCHU02000010">
    <property type="protein sequence ID" value="KAL3578546.1"/>
    <property type="molecule type" value="Genomic_DNA"/>
</dbReference>
<sequence length="490" mass="55133">MFPSSSSFNPFQYENPTMIASTLADPENPSSIEDYSPTSFLQHFPDLFLDDDDLLVGELLSQQQQQQQQQPGVFGSNTHDLAVETQEINPVASNDESTRKFNNSKMKGNVNTSKQPIRQRRTGKKDRHSKIHTAQGPRDRRMRLSLQIARKFFDLQDMLGFDKASKTIEWLFTKSKAAIKELTDTVPKVRKCSSTSAGKSVSSTSESEVVSGIKLTPDINGDRRVMEAKSDSLVSKHKEKRSKKVHKPVFNPVDRESREKARARARDRTREKMKNKGINKSSQSSQANPDNLEKFGYSSTLEYGENLASGRQEINSSVKVVDEEEESNNHHHLLPHQMDNVSIIDKFFGITNSPRSSSIFGFSESVEVPSGATLKDEFSGFPLKWDVTNGRVQYKYNALPNMKLPSGNVQAQNPNANFMTTPHALEQNLSTMIMTTLNAHVEESPNSAFMNMPNPNEQNPISILKTTTTIDNGNQFSSSHIFARDYDRLY</sequence>
<evidence type="ECO:0000313" key="2">
    <source>
        <dbReference type="Proteomes" id="UP000309997"/>
    </source>
</evidence>
<evidence type="ECO:0000313" key="1">
    <source>
        <dbReference type="EMBL" id="KAL3578546.1"/>
    </source>
</evidence>
<proteinExistence type="predicted"/>
<dbReference type="Proteomes" id="UP000309997">
    <property type="component" value="Unassembled WGS sequence"/>
</dbReference>
<comment type="caution">
    <text evidence="1">The sequence shown here is derived from an EMBL/GenBank/DDBJ whole genome shotgun (WGS) entry which is preliminary data.</text>
</comment>
<name>A0ACC4BJL3_POPAL</name>
<gene>
    <name evidence="1" type="ORF">D5086_020050</name>
</gene>
<accession>A0ACC4BJL3</accession>